<protein>
    <submittedName>
        <fullName evidence="6">Helix-turn-helix transcriptional regulator</fullName>
    </submittedName>
</protein>
<evidence type="ECO:0000259" key="5">
    <source>
        <dbReference type="Pfam" id="PF13693"/>
    </source>
</evidence>
<proteinExistence type="inferred from homology"/>
<accession>A0AA95GBY0</accession>
<comment type="similarity">
    <text evidence="1">Belongs to the ner transcriptional regulatory family.</text>
</comment>
<dbReference type="InterPro" id="IPR038722">
    <property type="entry name" value="Ner_HTH_dom"/>
</dbReference>
<evidence type="ECO:0000256" key="1">
    <source>
        <dbReference type="ARBA" id="ARBA00006157"/>
    </source>
</evidence>
<name>A0AA95GBY0_9GAMM</name>
<evidence type="ECO:0000313" key="7">
    <source>
        <dbReference type="Proteomes" id="UP001177597"/>
    </source>
</evidence>
<dbReference type="GO" id="GO:0003677">
    <property type="term" value="F:DNA binding"/>
    <property type="evidence" value="ECO:0007669"/>
    <property type="project" value="UniProtKB-KW"/>
</dbReference>
<dbReference type="Gene3D" id="1.10.260.40">
    <property type="entry name" value="lambda repressor-like DNA-binding domains"/>
    <property type="match status" value="1"/>
</dbReference>
<dbReference type="Pfam" id="PF13693">
    <property type="entry name" value="HTH_35"/>
    <property type="match status" value="1"/>
</dbReference>
<dbReference type="Proteomes" id="UP001177597">
    <property type="component" value="Chromosome"/>
</dbReference>
<organism evidence="6 7">
    <name type="scientific">Arsenophonus nasoniae</name>
    <name type="common">son-killer infecting Nasonia vitripennis</name>
    <dbReference type="NCBI Taxonomy" id="638"/>
    <lineage>
        <taxon>Bacteria</taxon>
        <taxon>Pseudomonadati</taxon>
        <taxon>Pseudomonadota</taxon>
        <taxon>Gammaproteobacteria</taxon>
        <taxon>Enterobacterales</taxon>
        <taxon>Morganellaceae</taxon>
        <taxon>Arsenophonus</taxon>
    </lineage>
</organism>
<keyword evidence="4" id="KW-0804">Transcription</keyword>
<evidence type="ECO:0000256" key="2">
    <source>
        <dbReference type="ARBA" id="ARBA00023015"/>
    </source>
</evidence>
<dbReference type="EMBL" id="CP123498">
    <property type="protein sequence ID" value="WGL95862.1"/>
    <property type="molecule type" value="Genomic_DNA"/>
</dbReference>
<evidence type="ECO:0000256" key="4">
    <source>
        <dbReference type="ARBA" id="ARBA00023163"/>
    </source>
</evidence>
<evidence type="ECO:0000313" key="6">
    <source>
        <dbReference type="EMBL" id="WGL95862.1"/>
    </source>
</evidence>
<keyword evidence="3" id="KW-0238">DNA-binding</keyword>
<keyword evidence="2" id="KW-0805">Transcription regulation</keyword>
<dbReference type="AlphaFoldDB" id="A0AA95GBY0"/>
<feature type="domain" description="Ner winged helix-turn-helix DNA-binding" evidence="5">
    <location>
        <begin position="7"/>
        <end position="80"/>
    </location>
</feature>
<dbReference type="InterPro" id="IPR010982">
    <property type="entry name" value="Lambda_DNA-bd_dom_sf"/>
</dbReference>
<reference evidence="6" key="1">
    <citation type="submission" date="2023-04" db="EMBL/GenBank/DDBJ databases">
        <title>Genome dynamics across the evolutionary transition to endosymbiosis.</title>
        <authorList>
            <person name="Siozios S."/>
            <person name="Nadal-Jimenez P."/>
            <person name="Azagi T."/>
            <person name="Sprong H."/>
            <person name="Frost C.L."/>
            <person name="Parratt S.R."/>
            <person name="Taylor G."/>
            <person name="Brettell L."/>
            <person name="Lew K.C."/>
            <person name="Croft L."/>
            <person name="King K.C."/>
            <person name="Brockhurst M.A."/>
            <person name="Hypsa V."/>
            <person name="Novakova E."/>
            <person name="Darby A.C."/>
            <person name="Hurst G.D.D."/>
        </authorList>
    </citation>
    <scope>NUCLEOTIDE SEQUENCE</scope>
    <source>
        <strain evidence="6">AIh</strain>
    </source>
</reference>
<sequence>MAKVKKDWHRADIIAALNKIGTNVSALSRESGYAPSTLSNVFIRPWAKAELIVANRLGLTPSEIWPSRYFDRNGNQIERKRKTKSKPFSTAK</sequence>
<evidence type="ECO:0000256" key="3">
    <source>
        <dbReference type="ARBA" id="ARBA00023125"/>
    </source>
</evidence>
<gene>
    <name evidence="6" type="ORF">QE207_04525</name>
</gene>
<dbReference type="RefSeq" id="WP_280629598.1">
    <property type="nucleotide sequence ID" value="NZ_CP123498.1"/>
</dbReference>
<dbReference type="SUPFAM" id="SSF47413">
    <property type="entry name" value="lambda repressor-like DNA-binding domains"/>
    <property type="match status" value="1"/>
</dbReference>